<sequence length="54" mass="6260">MSTSRKKWRNYTKAMIAKLQGAVSDQQVDRRFAVIIAGLLWRNHEHPAYRFAAA</sequence>
<comment type="caution">
    <text evidence="1">The sequence shown here is derived from an EMBL/GenBank/DDBJ whole genome shotgun (WGS) entry which is preliminary data.</text>
</comment>
<proteinExistence type="predicted"/>
<dbReference type="Proteomes" id="UP000596932">
    <property type="component" value="Unassembled WGS sequence"/>
</dbReference>
<dbReference type="AlphaFoldDB" id="A0A931G9X1"/>
<accession>A0A931G9X1</accession>
<name>A0A931G9X1_9PSED</name>
<evidence type="ECO:0000313" key="1">
    <source>
        <dbReference type="EMBL" id="MBG0833709.1"/>
    </source>
</evidence>
<organism evidence="1 2">
    <name type="scientific">Pseudomonas chaetocerotis</name>
    <dbReference type="NCBI Taxonomy" id="2758695"/>
    <lineage>
        <taxon>Bacteria</taxon>
        <taxon>Pseudomonadati</taxon>
        <taxon>Pseudomonadota</taxon>
        <taxon>Gammaproteobacteria</taxon>
        <taxon>Pseudomonadales</taxon>
        <taxon>Pseudomonadaceae</taxon>
        <taxon>Pseudomonas</taxon>
    </lineage>
</organism>
<evidence type="ECO:0000313" key="2">
    <source>
        <dbReference type="Proteomes" id="UP000596932"/>
    </source>
</evidence>
<keyword evidence="2" id="KW-1185">Reference proteome</keyword>
<reference evidence="1" key="1">
    <citation type="submission" date="2020-07" db="EMBL/GenBank/DDBJ databases">
        <title>Pseudomonas chaetoceroseae sp. nov., a new member of the Pseudomonas oleovorans group isolated from a culture of Chaetoceros calcitrans.</title>
        <authorList>
            <person name="Girard L."/>
            <person name="Lood C."/>
            <person name="De Mot R."/>
            <person name="Baudart J."/>
        </authorList>
    </citation>
    <scope>NUCLEOTIDE SEQUENCE</scope>
    <source>
        <strain evidence="1">536</strain>
    </source>
</reference>
<gene>
    <name evidence="1" type="ORF">H3221_01130</name>
</gene>
<dbReference type="EMBL" id="JACFYX010000001">
    <property type="protein sequence ID" value="MBG0833709.1"/>
    <property type="molecule type" value="Genomic_DNA"/>
</dbReference>
<dbReference type="RefSeq" id="WP_196473485.1">
    <property type="nucleotide sequence ID" value="NZ_JACFYX020000003.1"/>
</dbReference>
<protein>
    <submittedName>
        <fullName evidence="1">Uncharacterized protein</fullName>
    </submittedName>
</protein>